<evidence type="ECO:0000256" key="1">
    <source>
        <dbReference type="ARBA" id="ARBA00005417"/>
    </source>
</evidence>
<feature type="domain" description="ABC transporter" evidence="5">
    <location>
        <begin position="2"/>
        <end position="234"/>
    </location>
</feature>
<dbReference type="PANTHER" id="PTHR43776">
    <property type="entry name" value="TRANSPORT ATP-BINDING PROTEIN"/>
    <property type="match status" value="1"/>
</dbReference>
<dbReference type="RefSeq" id="WP_212692385.1">
    <property type="nucleotide sequence ID" value="NZ_CP058561.1"/>
</dbReference>
<dbReference type="GO" id="GO:0055085">
    <property type="term" value="P:transmembrane transport"/>
    <property type="evidence" value="ECO:0007669"/>
    <property type="project" value="UniProtKB-ARBA"/>
</dbReference>
<dbReference type="PANTHER" id="PTHR43776:SF7">
    <property type="entry name" value="D,D-DIPEPTIDE TRANSPORT ATP-BINDING PROTEIN DDPF-RELATED"/>
    <property type="match status" value="1"/>
</dbReference>
<sequence>MIKVDNVSMRFKKREVLEDINFTVESGTKVGIVGDSGSGKSTLARLITGLAIPRKGQIYLNGVKTTEYRRKEKSKVVQMVFQHPQSSFDEKRKIGYQLEEVGRIHHRDYSKEIKRLLNVFLVDAKLMDRYPYQISGGEAQRLSIIRCLLLKPKVLIMDEPTSMLDVSVQAEIIDFLLRVQEKEKMTFVFVSHDIELVSHVCDKIIIIDNKQIIEEGTIKEVIEQPKSTYTKNLIESFEYFY</sequence>
<accession>A0A8J8SAW1</accession>
<dbReference type="CDD" id="cd03257">
    <property type="entry name" value="ABC_NikE_OppD_transporters"/>
    <property type="match status" value="1"/>
</dbReference>
<gene>
    <name evidence="6" type="ORF">HYG85_03990</name>
</gene>
<proteinExistence type="inferred from homology"/>
<keyword evidence="4 6" id="KW-0067">ATP-binding</keyword>
<evidence type="ECO:0000256" key="3">
    <source>
        <dbReference type="ARBA" id="ARBA00022741"/>
    </source>
</evidence>
<dbReference type="InterPro" id="IPR027417">
    <property type="entry name" value="P-loop_NTPase"/>
</dbReference>
<dbReference type="Pfam" id="PF00005">
    <property type="entry name" value="ABC_tran"/>
    <property type="match status" value="1"/>
</dbReference>
<dbReference type="InterPro" id="IPR017871">
    <property type="entry name" value="ABC_transporter-like_CS"/>
</dbReference>
<keyword evidence="3" id="KW-0547">Nucleotide-binding</keyword>
<dbReference type="PROSITE" id="PS00211">
    <property type="entry name" value="ABC_TRANSPORTER_1"/>
    <property type="match status" value="1"/>
</dbReference>
<dbReference type="SUPFAM" id="SSF52540">
    <property type="entry name" value="P-loop containing nucleoside triphosphate hydrolases"/>
    <property type="match status" value="1"/>
</dbReference>
<dbReference type="InterPro" id="IPR003593">
    <property type="entry name" value="AAA+_ATPase"/>
</dbReference>
<dbReference type="GO" id="GO:0016887">
    <property type="term" value="F:ATP hydrolysis activity"/>
    <property type="evidence" value="ECO:0007669"/>
    <property type="project" value="InterPro"/>
</dbReference>
<evidence type="ECO:0000313" key="6">
    <source>
        <dbReference type="EMBL" id="QUH28118.1"/>
    </source>
</evidence>
<dbReference type="EMBL" id="CP058561">
    <property type="protein sequence ID" value="QUH28118.1"/>
    <property type="molecule type" value="Genomic_DNA"/>
</dbReference>
<evidence type="ECO:0000256" key="4">
    <source>
        <dbReference type="ARBA" id="ARBA00022840"/>
    </source>
</evidence>
<dbReference type="Proteomes" id="UP000677305">
    <property type="component" value="Chromosome"/>
</dbReference>
<dbReference type="InterPro" id="IPR050319">
    <property type="entry name" value="ABC_transp_ATP-bind"/>
</dbReference>
<dbReference type="SMART" id="SM00382">
    <property type="entry name" value="AAA"/>
    <property type="match status" value="1"/>
</dbReference>
<organism evidence="6 7">
    <name type="scientific">Vallitalea guaymasensis</name>
    <dbReference type="NCBI Taxonomy" id="1185412"/>
    <lineage>
        <taxon>Bacteria</taxon>
        <taxon>Bacillati</taxon>
        <taxon>Bacillota</taxon>
        <taxon>Clostridia</taxon>
        <taxon>Lachnospirales</taxon>
        <taxon>Vallitaleaceae</taxon>
        <taxon>Vallitalea</taxon>
    </lineage>
</organism>
<name>A0A8J8SAW1_9FIRM</name>
<evidence type="ECO:0000256" key="2">
    <source>
        <dbReference type="ARBA" id="ARBA00022448"/>
    </source>
</evidence>
<protein>
    <submittedName>
        <fullName evidence="6">ATP-binding cassette domain-containing protein</fullName>
    </submittedName>
</protein>
<dbReference type="KEGG" id="vgu:HYG85_03990"/>
<dbReference type="Gene3D" id="3.40.50.300">
    <property type="entry name" value="P-loop containing nucleotide triphosphate hydrolases"/>
    <property type="match status" value="1"/>
</dbReference>
<dbReference type="PROSITE" id="PS50893">
    <property type="entry name" value="ABC_TRANSPORTER_2"/>
    <property type="match status" value="1"/>
</dbReference>
<evidence type="ECO:0000313" key="7">
    <source>
        <dbReference type="Proteomes" id="UP000677305"/>
    </source>
</evidence>
<keyword evidence="7" id="KW-1185">Reference proteome</keyword>
<reference evidence="6 7" key="1">
    <citation type="submission" date="2020-07" db="EMBL/GenBank/DDBJ databases">
        <title>Vallitalea guaymasensis genome.</title>
        <authorList>
            <person name="Postec A."/>
        </authorList>
    </citation>
    <scope>NUCLEOTIDE SEQUENCE [LARGE SCALE GENOMIC DNA]</scope>
    <source>
        <strain evidence="6 7">Ra1766G1</strain>
    </source>
</reference>
<keyword evidence="2" id="KW-0813">Transport</keyword>
<dbReference type="AlphaFoldDB" id="A0A8J8SAW1"/>
<dbReference type="InterPro" id="IPR003439">
    <property type="entry name" value="ABC_transporter-like_ATP-bd"/>
</dbReference>
<dbReference type="GO" id="GO:0005524">
    <property type="term" value="F:ATP binding"/>
    <property type="evidence" value="ECO:0007669"/>
    <property type="project" value="UniProtKB-KW"/>
</dbReference>
<comment type="similarity">
    <text evidence="1">Belongs to the ABC transporter superfamily.</text>
</comment>
<evidence type="ECO:0000259" key="5">
    <source>
        <dbReference type="PROSITE" id="PS50893"/>
    </source>
</evidence>